<evidence type="ECO:0000313" key="7">
    <source>
        <dbReference type="EMBL" id="MFD0948519.1"/>
    </source>
</evidence>
<reference evidence="8" key="1">
    <citation type="journal article" date="2019" name="Int. J. Syst. Evol. Microbiol.">
        <title>The Global Catalogue of Microorganisms (GCM) 10K type strain sequencing project: providing services to taxonomists for standard genome sequencing and annotation.</title>
        <authorList>
            <consortium name="The Broad Institute Genomics Platform"/>
            <consortium name="The Broad Institute Genome Sequencing Center for Infectious Disease"/>
            <person name="Wu L."/>
            <person name="Ma J."/>
        </authorList>
    </citation>
    <scope>NUCLEOTIDE SEQUENCE [LARGE SCALE GENOMIC DNA]</scope>
    <source>
        <strain evidence="8">CCUG 62982</strain>
    </source>
</reference>
<dbReference type="PANTHER" id="PTHR34001">
    <property type="entry name" value="BLL7405 PROTEIN"/>
    <property type="match status" value="1"/>
</dbReference>
<evidence type="ECO:0000256" key="4">
    <source>
        <dbReference type="ARBA" id="ARBA00038306"/>
    </source>
</evidence>
<dbReference type="InterPro" id="IPR027385">
    <property type="entry name" value="Beta-barrel_OMP"/>
</dbReference>
<evidence type="ECO:0000259" key="6">
    <source>
        <dbReference type="Pfam" id="PF13505"/>
    </source>
</evidence>
<dbReference type="SUPFAM" id="SSF56925">
    <property type="entry name" value="OMPA-like"/>
    <property type="match status" value="1"/>
</dbReference>
<dbReference type="PANTHER" id="PTHR34001:SF3">
    <property type="entry name" value="BLL7405 PROTEIN"/>
    <property type="match status" value="1"/>
</dbReference>
<evidence type="ECO:0000256" key="5">
    <source>
        <dbReference type="SAM" id="SignalP"/>
    </source>
</evidence>
<keyword evidence="2 5" id="KW-0732">Signal</keyword>
<dbReference type="Pfam" id="PF13505">
    <property type="entry name" value="OMP_b-brl"/>
    <property type="match status" value="1"/>
</dbReference>
<feature type="domain" description="Outer membrane protein beta-barrel" evidence="6">
    <location>
        <begin position="9"/>
        <end position="201"/>
    </location>
</feature>
<comment type="subcellular location">
    <subcellularLocation>
        <location evidence="1">Membrane</location>
    </subcellularLocation>
</comment>
<dbReference type="Gene3D" id="2.40.160.20">
    <property type="match status" value="1"/>
</dbReference>
<comment type="similarity">
    <text evidence="4">Belongs to the Omp25/RopB family.</text>
</comment>
<comment type="caution">
    <text evidence="7">The sequence shown here is derived from an EMBL/GenBank/DDBJ whole genome shotgun (WGS) entry which is preliminary data.</text>
</comment>
<evidence type="ECO:0000313" key="8">
    <source>
        <dbReference type="Proteomes" id="UP001596977"/>
    </source>
</evidence>
<sequence>MKSLQIITSAIALAAMAMPAYAQEFTGPSVGVQGGWNKTDVRNPQSELGPLALEGSKDAFVGGAFIAYDYEVVPNVVIGAQADFSIGANDEIEYLTSVGSVTLDPKRSIDLTARAGYVILPGTLLYARGGYTNARVRTTMTVGGTTSSGSEDRDGWTVGGGVERYVWKNVSARVEYRYADLSDGDGKFDRHQVLLGIGYRF</sequence>
<organism evidence="7 8">
    <name type="scientific">Sphingomonas canadensis</name>
    <dbReference type="NCBI Taxonomy" id="1219257"/>
    <lineage>
        <taxon>Bacteria</taxon>
        <taxon>Pseudomonadati</taxon>
        <taxon>Pseudomonadota</taxon>
        <taxon>Alphaproteobacteria</taxon>
        <taxon>Sphingomonadales</taxon>
        <taxon>Sphingomonadaceae</taxon>
        <taxon>Sphingomonas</taxon>
    </lineage>
</organism>
<dbReference type="RefSeq" id="WP_264946355.1">
    <property type="nucleotide sequence ID" value="NZ_JAPDRA010000013.1"/>
</dbReference>
<dbReference type="Proteomes" id="UP001596977">
    <property type="component" value="Unassembled WGS sequence"/>
</dbReference>
<feature type="chain" id="PRO_5045575601" evidence="5">
    <location>
        <begin position="23"/>
        <end position="201"/>
    </location>
</feature>
<feature type="signal peptide" evidence="5">
    <location>
        <begin position="1"/>
        <end position="22"/>
    </location>
</feature>
<accession>A0ABW3HGT8</accession>
<proteinExistence type="inferred from homology"/>
<gene>
    <name evidence="7" type="ORF">ACFQ1E_19430</name>
</gene>
<evidence type="ECO:0000256" key="3">
    <source>
        <dbReference type="ARBA" id="ARBA00023136"/>
    </source>
</evidence>
<evidence type="ECO:0000256" key="2">
    <source>
        <dbReference type="ARBA" id="ARBA00022729"/>
    </source>
</evidence>
<evidence type="ECO:0000256" key="1">
    <source>
        <dbReference type="ARBA" id="ARBA00004370"/>
    </source>
</evidence>
<protein>
    <submittedName>
        <fullName evidence="7">Outer membrane protein</fullName>
    </submittedName>
</protein>
<keyword evidence="8" id="KW-1185">Reference proteome</keyword>
<dbReference type="InterPro" id="IPR011250">
    <property type="entry name" value="OMP/PagP_B-barrel"/>
</dbReference>
<keyword evidence="3" id="KW-0472">Membrane</keyword>
<name>A0ABW3HGT8_9SPHN</name>
<dbReference type="InterPro" id="IPR051692">
    <property type="entry name" value="OMP-like"/>
</dbReference>
<dbReference type="EMBL" id="JBHTJG010000013">
    <property type="protein sequence ID" value="MFD0948519.1"/>
    <property type="molecule type" value="Genomic_DNA"/>
</dbReference>